<gene>
    <name evidence="1" type="ORF">F2Q69_00036209</name>
</gene>
<evidence type="ECO:0000313" key="1">
    <source>
        <dbReference type="EMBL" id="KAF3601779.1"/>
    </source>
</evidence>
<accession>A0A8S9SLR0</accession>
<dbReference type="EMBL" id="QGKX02000004">
    <property type="protein sequence ID" value="KAF3601779.1"/>
    <property type="molecule type" value="Genomic_DNA"/>
</dbReference>
<protein>
    <submittedName>
        <fullName evidence="1">Uncharacterized protein</fullName>
    </submittedName>
</protein>
<reference evidence="1" key="1">
    <citation type="submission" date="2019-12" db="EMBL/GenBank/DDBJ databases">
        <title>Genome sequencing and annotation of Brassica cretica.</title>
        <authorList>
            <person name="Studholme D.J."/>
            <person name="Sarris P."/>
        </authorList>
    </citation>
    <scope>NUCLEOTIDE SEQUENCE</scope>
    <source>
        <strain evidence="1">PFS-109/04</strain>
        <tissue evidence="1">Leaf</tissue>
    </source>
</reference>
<organism evidence="1 2">
    <name type="scientific">Brassica cretica</name>
    <name type="common">Mustard</name>
    <dbReference type="NCBI Taxonomy" id="69181"/>
    <lineage>
        <taxon>Eukaryota</taxon>
        <taxon>Viridiplantae</taxon>
        <taxon>Streptophyta</taxon>
        <taxon>Embryophyta</taxon>
        <taxon>Tracheophyta</taxon>
        <taxon>Spermatophyta</taxon>
        <taxon>Magnoliopsida</taxon>
        <taxon>eudicotyledons</taxon>
        <taxon>Gunneridae</taxon>
        <taxon>Pentapetalae</taxon>
        <taxon>rosids</taxon>
        <taxon>malvids</taxon>
        <taxon>Brassicales</taxon>
        <taxon>Brassicaceae</taxon>
        <taxon>Brassiceae</taxon>
        <taxon>Brassica</taxon>
    </lineage>
</organism>
<comment type="caution">
    <text evidence="1">The sequence shown here is derived from an EMBL/GenBank/DDBJ whole genome shotgun (WGS) entry which is preliminary data.</text>
</comment>
<sequence length="104" mass="11405">MVTVKGRDLCLRRHKIESMPSRGIIITIKTWVADKAGRPTSCNSDIHLRVWGTVLIKEHPQDRPARGGTSVNGHRSLRLGIEFLETPCRTPASGSPLGDAPGLR</sequence>
<dbReference type="Proteomes" id="UP000712600">
    <property type="component" value="Unassembled WGS sequence"/>
</dbReference>
<dbReference type="AlphaFoldDB" id="A0A8S9SLR0"/>
<proteinExistence type="predicted"/>
<evidence type="ECO:0000313" key="2">
    <source>
        <dbReference type="Proteomes" id="UP000712600"/>
    </source>
</evidence>
<name>A0A8S9SLR0_BRACR</name>